<proteinExistence type="predicted"/>
<dbReference type="Proteomes" id="UP000694580">
    <property type="component" value="Chromosome 16"/>
</dbReference>
<protein>
    <recommendedName>
        <fullName evidence="1">B30.2/SPRY domain-containing protein</fullName>
    </recommendedName>
</protein>
<sequence length="231" mass="25726">MVFDQKFVGHAWEQWHWDTKDKSPAAKLSPCQQAVYFHTNLLLESEGSAGVRGTKGFCHGEHYWEVEFLEAPYGVSVMVGVGTEKAALHTESRRCIDLLGVDGESWGLSYKGCLWHNGQSSRYTEPFYQQNTVIGVLLDLDAGALSFYRDGVSLGRAFSGMDEVGRPLYPLASSTAPETELQLGLRSCRLDTLQERCFHAVAEHLRPQAPPDSLALPRAMRAHLLALHHRA</sequence>
<gene>
    <name evidence="2" type="primary">si:dkey-23n7.10</name>
</gene>
<dbReference type="PROSITE" id="PS50188">
    <property type="entry name" value="B302_SPRY"/>
    <property type="match status" value="1"/>
</dbReference>
<dbReference type="Pfam" id="PF00622">
    <property type="entry name" value="SPRY"/>
    <property type="match status" value="1"/>
</dbReference>
<dbReference type="GO" id="GO:0016567">
    <property type="term" value="P:protein ubiquitination"/>
    <property type="evidence" value="ECO:0007669"/>
    <property type="project" value="UniProtKB-ARBA"/>
</dbReference>
<reference evidence="2" key="2">
    <citation type="submission" date="2025-08" db="UniProtKB">
        <authorList>
            <consortium name="Ensembl"/>
        </authorList>
    </citation>
    <scope>IDENTIFICATION</scope>
</reference>
<dbReference type="PANTHER" id="PTHR12245:SF16">
    <property type="entry name" value="SPRY DOMAIN-CONTAINING SOCS BOX PROTEIN 3-LIKE"/>
    <property type="match status" value="1"/>
</dbReference>
<dbReference type="GO" id="GO:0043161">
    <property type="term" value="P:proteasome-mediated ubiquitin-dependent protein catabolic process"/>
    <property type="evidence" value="ECO:0007669"/>
    <property type="project" value="TreeGrafter"/>
</dbReference>
<organism evidence="2 3">
    <name type="scientific">Denticeps clupeoides</name>
    <name type="common">denticle herring</name>
    <dbReference type="NCBI Taxonomy" id="299321"/>
    <lineage>
        <taxon>Eukaryota</taxon>
        <taxon>Metazoa</taxon>
        <taxon>Chordata</taxon>
        <taxon>Craniata</taxon>
        <taxon>Vertebrata</taxon>
        <taxon>Euteleostomi</taxon>
        <taxon>Actinopterygii</taxon>
        <taxon>Neopterygii</taxon>
        <taxon>Teleostei</taxon>
        <taxon>Clupei</taxon>
        <taxon>Clupeiformes</taxon>
        <taxon>Denticipitoidei</taxon>
        <taxon>Denticipitidae</taxon>
        <taxon>Denticeps</taxon>
    </lineage>
</organism>
<dbReference type="AlphaFoldDB" id="A0AAY4B1W5"/>
<dbReference type="Gene3D" id="2.60.120.920">
    <property type="match status" value="1"/>
</dbReference>
<accession>A0AAY4B1W5</accession>
<dbReference type="InterPro" id="IPR001870">
    <property type="entry name" value="B30.2/SPRY"/>
</dbReference>
<dbReference type="PRINTS" id="PR01407">
    <property type="entry name" value="BUTYPHLNCDUF"/>
</dbReference>
<dbReference type="Ensembl" id="ENSDCDT00010015482.1">
    <property type="protein sequence ID" value="ENSDCDP00010014700.1"/>
    <property type="gene ID" value="ENSDCDG00010006701.1"/>
</dbReference>
<evidence type="ECO:0000313" key="3">
    <source>
        <dbReference type="Proteomes" id="UP000694580"/>
    </source>
</evidence>
<dbReference type="GO" id="GO:0019005">
    <property type="term" value="C:SCF ubiquitin ligase complex"/>
    <property type="evidence" value="ECO:0007669"/>
    <property type="project" value="TreeGrafter"/>
</dbReference>
<dbReference type="InterPro" id="IPR003877">
    <property type="entry name" value="SPRY_dom"/>
</dbReference>
<dbReference type="InterPro" id="IPR043136">
    <property type="entry name" value="B30.2/SPRY_sf"/>
</dbReference>
<dbReference type="CDD" id="cd12876">
    <property type="entry name" value="SPRY_SOCS3"/>
    <property type="match status" value="1"/>
</dbReference>
<dbReference type="InterPro" id="IPR050672">
    <property type="entry name" value="FBXO45-Fsn/SPSB_families"/>
</dbReference>
<reference evidence="2 3" key="1">
    <citation type="submission" date="2020-06" db="EMBL/GenBank/DDBJ databases">
        <authorList>
            <consortium name="Wellcome Sanger Institute Data Sharing"/>
        </authorList>
    </citation>
    <scope>NUCLEOTIDE SEQUENCE [LARGE SCALE GENOMIC DNA]</scope>
</reference>
<dbReference type="InterPro" id="IPR035754">
    <property type="entry name" value="SPRY_SPSB3"/>
</dbReference>
<dbReference type="InterPro" id="IPR013320">
    <property type="entry name" value="ConA-like_dom_sf"/>
</dbReference>
<keyword evidence="3" id="KW-1185">Reference proteome</keyword>
<evidence type="ECO:0000313" key="2">
    <source>
        <dbReference type="Ensembl" id="ENSDCDP00010014700.1"/>
    </source>
</evidence>
<dbReference type="SMART" id="SM00449">
    <property type="entry name" value="SPRY"/>
    <property type="match status" value="1"/>
</dbReference>
<evidence type="ECO:0000259" key="1">
    <source>
        <dbReference type="PROSITE" id="PS50188"/>
    </source>
</evidence>
<reference evidence="2" key="3">
    <citation type="submission" date="2025-09" db="UniProtKB">
        <authorList>
            <consortium name="Ensembl"/>
        </authorList>
    </citation>
    <scope>IDENTIFICATION</scope>
</reference>
<feature type="domain" description="B30.2/SPRY" evidence="1">
    <location>
        <begin position="1"/>
        <end position="190"/>
    </location>
</feature>
<dbReference type="InterPro" id="IPR003879">
    <property type="entry name" value="Butyrophylin_SPRY"/>
</dbReference>
<dbReference type="SUPFAM" id="SSF49899">
    <property type="entry name" value="Concanavalin A-like lectins/glucanases"/>
    <property type="match status" value="1"/>
</dbReference>
<dbReference type="PANTHER" id="PTHR12245">
    <property type="entry name" value="SPRY DOMAIN CONTAINING SOCS BOX PROTEIN"/>
    <property type="match status" value="1"/>
</dbReference>
<dbReference type="GeneTree" id="ENSGT01030000234629"/>
<name>A0AAY4B1W5_9TELE</name>